<dbReference type="RefSeq" id="WP_353472967.1">
    <property type="nucleotide sequence ID" value="NZ_CP123384.1"/>
</dbReference>
<dbReference type="Pfam" id="PF04972">
    <property type="entry name" value="BON"/>
    <property type="match status" value="1"/>
</dbReference>
<dbReference type="Gene3D" id="3.40.1520.20">
    <property type="match status" value="2"/>
</dbReference>
<name>A0AAU8AHD0_9RHOB</name>
<evidence type="ECO:0000256" key="3">
    <source>
        <dbReference type="ARBA" id="ARBA00023237"/>
    </source>
</evidence>
<evidence type="ECO:0000256" key="4">
    <source>
        <dbReference type="PROSITE-ProRule" id="PRU00473"/>
    </source>
</evidence>
<dbReference type="InterPro" id="IPR050330">
    <property type="entry name" value="Bact_OuterMem_StrucFunc"/>
</dbReference>
<proteinExistence type="predicted"/>
<keyword evidence="3" id="KW-0998">Cell outer membrane</keyword>
<evidence type="ECO:0000256" key="5">
    <source>
        <dbReference type="SAM" id="MobiDB-lite"/>
    </source>
</evidence>
<gene>
    <name evidence="8" type="ORF">PVT71_02745</name>
</gene>
<keyword evidence="2 4" id="KW-0472">Membrane</keyword>
<dbReference type="PANTHER" id="PTHR30329">
    <property type="entry name" value="STATOR ELEMENT OF FLAGELLAR MOTOR COMPLEX"/>
    <property type="match status" value="1"/>
</dbReference>
<dbReference type="SUPFAM" id="SSF103088">
    <property type="entry name" value="OmpA-like"/>
    <property type="match status" value="1"/>
</dbReference>
<evidence type="ECO:0000259" key="7">
    <source>
        <dbReference type="PROSITE" id="PS51123"/>
    </source>
</evidence>
<evidence type="ECO:0000256" key="1">
    <source>
        <dbReference type="ARBA" id="ARBA00004442"/>
    </source>
</evidence>
<dbReference type="Gene3D" id="3.30.1330.60">
    <property type="entry name" value="OmpA-like domain"/>
    <property type="match status" value="1"/>
</dbReference>
<sequence length="662" mass="70653">MRLSGYLIPASAFAAAAALCVGTAFFSMEMVETASRQDVADALLRDGQDWAEVDVNGLQVFLIGTAPDEAARFRAMTVAGSVVDSARVIDQMLVADAEEIEPPRFSMEILRNESGISIIGLVPGATDRERLLEVLSKMVSGDQQVADLLEEADFPKPEGWSAAVDYAGRALEDLPRSKISVSAGRVHIKAMTDSEAARREIERDLRRRLPRGLELSLELSAPRPVITPFTLRFLMDEEGLRFDACSADTEAARASILKAATDAGFEGNANCRLGLGVPSRRWGEAGALAIAAVQELGGGSVTFSNADVSLVALEGTDQALFDKVVGELDTALPQVFALHATLPQAPQETDQGPPEFTATLSPEGSVQLRGRINSDLARETADSLAKALFGSESVYTAARVAEGLPNGWSTRVLTGLEALGHLSNGALRVTPDLVRVSGNTGNQDANAEIAGLFSDKLGDGGEYEIDVTYQEKLDPELGIPTPEQCEAQIVELIGDRKISFEPGSANLDASAKDIMDELAELLKLCGDIPLEIQGHTDSQGREAMNESLSRDRAQSVLDALRNRRVLTSSYRVKGYGETLPIADNSTEEGREANRRIEFKLIRPEPTEEQPTALEQIEQEASPAADDEGAGEEGAAQDNDAAAEEAAQDEAGTAEAGMEGAEE</sequence>
<dbReference type="PRINTS" id="PR01021">
    <property type="entry name" value="OMPADOMAIN"/>
</dbReference>
<evidence type="ECO:0000256" key="2">
    <source>
        <dbReference type="ARBA" id="ARBA00023136"/>
    </source>
</evidence>
<dbReference type="AlphaFoldDB" id="A0AAU8AHD0"/>
<dbReference type="InterPro" id="IPR006664">
    <property type="entry name" value="OMP_bac"/>
</dbReference>
<feature type="region of interest" description="Disordered" evidence="5">
    <location>
        <begin position="582"/>
        <end position="662"/>
    </location>
</feature>
<keyword evidence="6" id="KW-0812">Transmembrane</keyword>
<dbReference type="CDD" id="cd07185">
    <property type="entry name" value="OmpA_C-like"/>
    <property type="match status" value="1"/>
</dbReference>
<evidence type="ECO:0000256" key="6">
    <source>
        <dbReference type="SAM" id="Phobius"/>
    </source>
</evidence>
<dbReference type="InterPro" id="IPR006665">
    <property type="entry name" value="OmpA-like"/>
</dbReference>
<reference evidence="8" key="1">
    <citation type="submission" date="2023-02" db="EMBL/GenBank/DDBJ databases">
        <title>Description and genomic characterization of Salipiger bruguierae sp. nov., isolated from the sediment of mangrove plant Bruguiera sexangula.</title>
        <authorList>
            <person name="Long M."/>
        </authorList>
    </citation>
    <scope>NUCLEOTIDE SEQUENCE</scope>
    <source>
        <strain evidence="8">H15</strain>
    </source>
</reference>
<feature type="domain" description="OmpA-like" evidence="7">
    <location>
        <begin position="487"/>
        <end position="604"/>
    </location>
</feature>
<feature type="compositionally biased region" description="Basic and acidic residues" evidence="5">
    <location>
        <begin position="587"/>
        <end position="605"/>
    </location>
</feature>
<evidence type="ECO:0000313" key="8">
    <source>
        <dbReference type="EMBL" id="XCC94144.1"/>
    </source>
</evidence>
<accession>A0AAU8AHD0</accession>
<protein>
    <submittedName>
        <fullName evidence="8">OmpA family protein</fullName>
    </submittedName>
</protein>
<keyword evidence="6" id="KW-1133">Transmembrane helix</keyword>
<organism evidence="8">
    <name type="scientific">Alloyangia sp. H15</name>
    <dbReference type="NCBI Taxonomy" id="3029062"/>
    <lineage>
        <taxon>Bacteria</taxon>
        <taxon>Pseudomonadati</taxon>
        <taxon>Pseudomonadota</taxon>
        <taxon>Alphaproteobacteria</taxon>
        <taxon>Rhodobacterales</taxon>
        <taxon>Roseobacteraceae</taxon>
        <taxon>Alloyangia</taxon>
    </lineage>
</organism>
<dbReference type="Pfam" id="PF00691">
    <property type="entry name" value="OmpA"/>
    <property type="match status" value="1"/>
</dbReference>
<feature type="compositionally biased region" description="Low complexity" evidence="5">
    <location>
        <begin position="648"/>
        <end position="662"/>
    </location>
</feature>
<dbReference type="InterPro" id="IPR007055">
    <property type="entry name" value="BON_dom"/>
</dbReference>
<dbReference type="PROSITE" id="PS51123">
    <property type="entry name" value="OMPA_2"/>
    <property type="match status" value="1"/>
</dbReference>
<dbReference type="GO" id="GO:0009279">
    <property type="term" value="C:cell outer membrane"/>
    <property type="evidence" value="ECO:0007669"/>
    <property type="project" value="UniProtKB-SubCell"/>
</dbReference>
<dbReference type="InterPro" id="IPR036737">
    <property type="entry name" value="OmpA-like_sf"/>
</dbReference>
<comment type="subcellular location">
    <subcellularLocation>
        <location evidence="1">Cell outer membrane</location>
    </subcellularLocation>
</comment>
<dbReference type="PANTHER" id="PTHR30329:SF21">
    <property type="entry name" value="LIPOPROTEIN YIAD-RELATED"/>
    <property type="match status" value="1"/>
</dbReference>
<dbReference type="EMBL" id="CP123384">
    <property type="protein sequence ID" value="XCC94144.1"/>
    <property type="molecule type" value="Genomic_DNA"/>
</dbReference>
<feature type="transmembrane region" description="Helical" evidence="6">
    <location>
        <begin position="6"/>
        <end position="26"/>
    </location>
</feature>